<dbReference type="SUPFAM" id="SSF55874">
    <property type="entry name" value="ATPase domain of HSP90 chaperone/DNA topoisomerase II/histidine kinase"/>
    <property type="match status" value="1"/>
</dbReference>
<dbReference type="InterPro" id="IPR013783">
    <property type="entry name" value="Ig-like_fold"/>
</dbReference>
<keyword evidence="1" id="KW-0808">Transferase</keyword>
<keyword evidence="7" id="KW-1185">Reference proteome</keyword>
<dbReference type="Gene3D" id="2.60.40.10">
    <property type="entry name" value="Immunoglobulins"/>
    <property type="match status" value="1"/>
</dbReference>
<dbReference type="Proteomes" id="UP001501410">
    <property type="component" value="Unassembled WGS sequence"/>
</dbReference>
<evidence type="ECO:0000259" key="5">
    <source>
        <dbReference type="Pfam" id="PF07730"/>
    </source>
</evidence>
<evidence type="ECO:0000256" key="2">
    <source>
        <dbReference type="ARBA" id="ARBA00022777"/>
    </source>
</evidence>
<dbReference type="Pfam" id="PF07494">
    <property type="entry name" value="Reg_prop"/>
    <property type="match status" value="3"/>
</dbReference>
<dbReference type="EMBL" id="BAABEZ010000004">
    <property type="protein sequence ID" value="GAA4451122.1"/>
    <property type="molecule type" value="Genomic_DNA"/>
</dbReference>
<accession>A0ABP8MIS1</accession>
<dbReference type="Pfam" id="PF07730">
    <property type="entry name" value="HisKA_3"/>
    <property type="match status" value="1"/>
</dbReference>
<name>A0ABP8MIS1_9BACT</name>
<evidence type="ECO:0000256" key="4">
    <source>
        <dbReference type="SAM" id="Phobius"/>
    </source>
</evidence>
<dbReference type="Gene3D" id="2.130.10.10">
    <property type="entry name" value="YVTN repeat-like/Quinoprotein amine dehydrogenase"/>
    <property type="match status" value="3"/>
</dbReference>
<dbReference type="CDD" id="cd00146">
    <property type="entry name" value="PKD"/>
    <property type="match status" value="1"/>
</dbReference>
<dbReference type="InterPro" id="IPR050482">
    <property type="entry name" value="Sensor_HK_TwoCompSys"/>
</dbReference>
<protein>
    <recommendedName>
        <fullName evidence="5">Signal transduction histidine kinase subgroup 3 dimerisation and phosphoacceptor domain-containing protein</fullName>
    </recommendedName>
</protein>
<evidence type="ECO:0000256" key="1">
    <source>
        <dbReference type="ARBA" id="ARBA00022679"/>
    </source>
</evidence>
<dbReference type="InterPro" id="IPR036890">
    <property type="entry name" value="HATPase_C_sf"/>
</dbReference>
<comment type="caution">
    <text evidence="6">The sequence shown here is derived from an EMBL/GenBank/DDBJ whole genome shotgun (WGS) entry which is preliminary data.</text>
</comment>
<evidence type="ECO:0000313" key="6">
    <source>
        <dbReference type="EMBL" id="GAA4451122.1"/>
    </source>
</evidence>
<gene>
    <name evidence="6" type="ORF">GCM10023092_08220</name>
</gene>
<proteinExistence type="predicted"/>
<keyword evidence="4" id="KW-0472">Membrane</keyword>
<feature type="transmembrane region" description="Helical" evidence="4">
    <location>
        <begin position="738"/>
        <end position="759"/>
    </location>
</feature>
<sequence length="980" mass="109580">MHLSVKNLLSLALLLLLQFYAAAQRLSFFNLKVEDGLAQSQATCLTQDQRGNLWIGTYGGLSRYDGQKIKNYTVSDGLLSNSILSIFFSQSGMLYLCTGEGMQYFDGTRFFTVKTTDGKIISNIAQIVEDDRKQLYLLKSDLSVYKLQEGKDTAVLSKELGSCTTLFFHNGRLYTADTTGTISIHNGKKPGQVEESISGIDGAFVIRIFADSRSRIWCATTKGITRREGKNLVLFRTKNGTVADNISLSIAEDNSGNIWFSGGSGALQITDSTANHIRQRNGLTDNIVYCLLRDREGNIWMGTDGAGVFRYSGGPFVSLDEANGLPNKQVTGITGSKDGTLYFSEYMGRIVRYEPQNGSMKTVDIPGLPVGSILNIAWQENKGLWIGTRNDGLLLVQGKNIIRYKSKSAENPESIFCLHVGKDSVLYAGYHHGILCVKDNSETRIDMSDASPQCITHAGKDSIFAATTKGIRLFVDYRPASFEHPDFLDKSDIQCMVFDKGLLYMGTAEKGIEVLNIHTRETTALNTKNGLSSDFIYTLTKDRENNIWAGTGTGICRIASSGHKFTIQVFRKANGIIGLESNSNASYLDPYGKIWFGTTEGISCYAPNANPVKPKALSIVLQSVTLLGGKEIDPAYYSEKEGWYGIAKNLQLPYRFNNLSFAFQAITLSPTQNIQYRYTLEDGSHTQVSEWTDANIINFSSLEPGNYTLRVSCKIDGVLQKVLLIYSFRIKTPFHKSIWFIITIIGLAILCGVYLQYAAHRRRQKRQAREEAFRREEQNKVRERTAEDFHDEVGNRLTRINLLANVLKTKLPAENTDAQRILQQIQDNSLQLYAGTRDILWSLQTSNDNLYEILNHIRDLAIELFSETGIAFSLFGNEESFREYKMPLDKSRNFIMIWKEALNNCLKYANANKVMLQVSRLPENLIQVRLVDNGTGFAANEKYQGNGLKNMQARASRMDATFEILSAATGTQIVLIMKEK</sequence>
<evidence type="ECO:0000256" key="3">
    <source>
        <dbReference type="ARBA" id="ARBA00023012"/>
    </source>
</evidence>
<dbReference type="InterPro" id="IPR011047">
    <property type="entry name" value="Quinoprotein_ADH-like_sf"/>
</dbReference>
<feature type="domain" description="Signal transduction histidine kinase subgroup 3 dimerisation and phosphoacceptor" evidence="5">
    <location>
        <begin position="782"/>
        <end position="846"/>
    </location>
</feature>
<organism evidence="6 7">
    <name type="scientific">Rurimicrobium arvi</name>
    <dbReference type="NCBI Taxonomy" id="2049916"/>
    <lineage>
        <taxon>Bacteria</taxon>
        <taxon>Pseudomonadati</taxon>
        <taxon>Bacteroidota</taxon>
        <taxon>Chitinophagia</taxon>
        <taxon>Chitinophagales</taxon>
        <taxon>Chitinophagaceae</taxon>
        <taxon>Rurimicrobium</taxon>
    </lineage>
</organism>
<dbReference type="InterPro" id="IPR011110">
    <property type="entry name" value="Reg_prop"/>
</dbReference>
<dbReference type="SUPFAM" id="SSF63829">
    <property type="entry name" value="Calcium-dependent phosphotriesterase"/>
    <property type="match status" value="2"/>
</dbReference>
<evidence type="ECO:0000313" key="7">
    <source>
        <dbReference type="Proteomes" id="UP001501410"/>
    </source>
</evidence>
<dbReference type="Gene3D" id="3.30.565.10">
    <property type="entry name" value="Histidine kinase-like ATPase, C-terminal domain"/>
    <property type="match status" value="1"/>
</dbReference>
<keyword evidence="4" id="KW-0812">Transmembrane</keyword>
<keyword evidence="4" id="KW-1133">Transmembrane helix</keyword>
<dbReference type="InterPro" id="IPR011712">
    <property type="entry name" value="Sig_transdc_His_kin_sub3_dim/P"/>
</dbReference>
<keyword evidence="2" id="KW-0418">Kinase</keyword>
<dbReference type="CDD" id="cd16917">
    <property type="entry name" value="HATPase_UhpB-NarQ-NarX-like"/>
    <property type="match status" value="1"/>
</dbReference>
<dbReference type="Gene3D" id="1.20.5.1930">
    <property type="match status" value="1"/>
</dbReference>
<dbReference type="PANTHER" id="PTHR24421">
    <property type="entry name" value="NITRATE/NITRITE SENSOR PROTEIN NARX-RELATED"/>
    <property type="match status" value="1"/>
</dbReference>
<dbReference type="InterPro" id="IPR015943">
    <property type="entry name" value="WD40/YVTN_repeat-like_dom_sf"/>
</dbReference>
<reference evidence="7" key="1">
    <citation type="journal article" date="2019" name="Int. J. Syst. Evol. Microbiol.">
        <title>The Global Catalogue of Microorganisms (GCM) 10K type strain sequencing project: providing services to taxonomists for standard genome sequencing and annotation.</title>
        <authorList>
            <consortium name="The Broad Institute Genomics Platform"/>
            <consortium name="The Broad Institute Genome Sequencing Center for Infectious Disease"/>
            <person name="Wu L."/>
            <person name="Ma J."/>
        </authorList>
    </citation>
    <scope>NUCLEOTIDE SEQUENCE [LARGE SCALE GENOMIC DNA]</scope>
    <source>
        <strain evidence="7">JCM 31921</strain>
    </source>
</reference>
<dbReference type="SUPFAM" id="SSF50998">
    <property type="entry name" value="Quinoprotein alcohol dehydrogenase-like"/>
    <property type="match status" value="1"/>
</dbReference>
<keyword evidence="3" id="KW-0902">Two-component regulatory system</keyword>